<protein>
    <submittedName>
        <fullName evidence="2">SPOR domain-containing protein</fullName>
    </submittedName>
</protein>
<dbReference type="SUPFAM" id="SSF110997">
    <property type="entry name" value="Sporulation related repeat"/>
    <property type="match status" value="1"/>
</dbReference>
<dbReference type="EMBL" id="CP098023">
    <property type="protein sequence ID" value="WKD51632.1"/>
    <property type="molecule type" value="Genomic_DNA"/>
</dbReference>
<dbReference type="PROSITE" id="PS51724">
    <property type="entry name" value="SPOR"/>
    <property type="match status" value="1"/>
</dbReference>
<dbReference type="Gene3D" id="3.30.70.1070">
    <property type="entry name" value="Sporulation related repeat"/>
    <property type="match status" value="1"/>
</dbReference>
<evidence type="ECO:0000259" key="1">
    <source>
        <dbReference type="PROSITE" id="PS51724"/>
    </source>
</evidence>
<dbReference type="Pfam" id="PF05036">
    <property type="entry name" value="SPOR"/>
    <property type="match status" value="1"/>
</dbReference>
<dbReference type="InterPro" id="IPR007730">
    <property type="entry name" value="SPOR-like_dom"/>
</dbReference>
<proteinExistence type="predicted"/>
<evidence type="ECO:0000313" key="2">
    <source>
        <dbReference type="EMBL" id="WKD51632.1"/>
    </source>
</evidence>
<evidence type="ECO:0000313" key="3">
    <source>
        <dbReference type="Proteomes" id="UP001321520"/>
    </source>
</evidence>
<feature type="domain" description="SPOR" evidence="1">
    <location>
        <begin position="39"/>
        <end position="119"/>
    </location>
</feature>
<keyword evidence="3" id="KW-1185">Reference proteome</keyword>
<dbReference type="InterPro" id="IPR036680">
    <property type="entry name" value="SPOR-like_sf"/>
</dbReference>
<reference evidence="2 3" key="1">
    <citation type="submission" date="2022-05" db="EMBL/GenBank/DDBJ databases">
        <title>Microbulbifer sp. nov., isolated from sponge.</title>
        <authorList>
            <person name="Gao L."/>
        </authorList>
    </citation>
    <scope>NUCLEOTIDE SEQUENCE [LARGE SCALE GENOMIC DNA]</scope>
    <source>
        <strain evidence="2 3">MI-G</strain>
    </source>
</reference>
<organism evidence="2 3">
    <name type="scientific">Microbulbifer spongiae</name>
    <dbReference type="NCBI Taxonomy" id="2944933"/>
    <lineage>
        <taxon>Bacteria</taxon>
        <taxon>Pseudomonadati</taxon>
        <taxon>Pseudomonadota</taxon>
        <taxon>Gammaproteobacteria</taxon>
        <taxon>Cellvibrionales</taxon>
        <taxon>Microbulbiferaceae</taxon>
        <taxon>Microbulbifer</taxon>
    </lineage>
</organism>
<sequence length="119" mass="12770">MARVEVESLDPAALPPVTEVLLTGDGLKGPEGLAKDTSVKLPGNTFLQVGAYSNFAQAEAVRAQLADAIDYPVLVSPVKRDGKVLYRVRIGPIARQRALATARETVTQKQLGQPQVVYE</sequence>
<dbReference type="Proteomes" id="UP001321520">
    <property type="component" value="Chromosome"/>
</dbReference>
<gene>
    <name evidence="2" type="ORF">M8T91_12715</name>
</gene>
<name>A0ABY9EH15_9GAMM</name>
<accession>A0ABY9EH15</accession>